<sequence length="347" mass="37354">MAEKIGVAIIGSGIFVKEQHLPAVQASSDLELRAIYSRSLQSAQNVASTLSHVDLYSDDSKPLSELLSRPDIRAVIIALPIPVQPTYIKQALSAGKHVLAEKPIAKDVVTARELIQWYTSNASTHNATLAIAEQFRYFNAFIIGAQRARELGPVLNFRVRMQTCIQPGTKYISTAWRAAPEYQGGFLLDGGVHSIAGMRCLLGSEAAAASLSAFTAQHQKYLPPVDTADATVRLRNGGLGTLSISFGTTATGNEWVVACEGGEVVVRPFEGLVTVKKRGEAEGTTEEAKDAFGGVKQEVFAWAKSIKEGKPDPQQSPQEALGDLEILEALVKSGQRDGIPVNLYHQT</sequence>
<feature type="domain" description="Gfo/Idh/MocA-like oxidoreductase N-terminal" evidence="1">
    <location>
        <begin position="5"/>
        <end position="118"/>
    </location>
</feature>
<evidence type="ECO:0008006" key="5">
    <source>
        <dbReference type="Google" id="ProtNLM"/>
    </source>
</evidence>
<organism evidence="3 4">
    <name type="scientific">Cladosporium halotolerans</name>
    <dbReference type="NCBI Taxonomy" id="1052096"/>
    <lineage>
        <taxon>Eukaryota</taxon>
        <taxon>Fungi</taxon>
        <taxon>Dikarya</taxon>
        <taxon>Ascomycota</taxon>
        <taxon>Pezizomycotina</taxon>
        <taxon>Dothideomycetes</taxon>
        <taxon>Dothideomycetidae</taxon>
        <taxon>Cladosporiales</taxon>
        <taxon>Cladosporiaceae</taxon>
        <taxon>Cladosporium</taxon>
    </lineage>
</organism>
<dbReference type="SUPFAM" id="SSF55347">
    <property type="entry name" value="Glyceraldehyde-3-phosphate dehydrogenase-like, C-terminal domain"/>
    <property type="match status" value="1"/>
</dbReference>
<dbReference type="InterPro" id="IPR000683">
    <property type="entry name" value="Gfo/Idh/MocA-like_OxRdtase_N"/>
</dbReference>
<dbReference type="Gene3D" id="3.40.50.720">
    <property type="entry name" value="NAD(P)-binding Rossmann-like Domain"/>
    <property type="match status" value="1"/>
</dbReference>
<gene>
    <name evidence="3" type="ORF">WHR41_06823</name>
</gene>
<protein>
    <recommendedName>
        <fullName evidence="5">NAD(P)-binding protein</fullName>
    </recommendedName>
</protein>
<dbReference type="InterPro" id="IPR004104">
    <property type="entry name" value="Gfo/Idh/MocA-like_OxRdtase_C"/>
</dbReference>
<dbReference type="Gene3D" id="3.30.360.10">
    <property type="entry name" value="Dihydrodipicolinate Reductase, domain 2"/>
    <property type="match status" value="1"/>
</dbReference>
<dbReference type="SUPFAM" id="SSF51735">
    <property type="entry name" value="NAD(P)-binding Rossmann-fold domains"/>
    <property type="match status" value="1"/>
</dbReference>
<dbReference type="Pfam" id="PF01408">
    <property type="entry name" value="GFO_IDH_MocA"/>
    <property type="match status" value="1"/>
</dbReference>
<evidence type="ECO:0000259" key="2">
    <source>
        <dbReference type="Pfam" id="PF02894"/>
    </source>
</evidence>
<proteinExistence type="predicted"/>
<accession>A0AB34KM01</accession>
<dbReference type="GO" id="GO:0000166">
    <property type="term" value="F:nucleotide binding"/>
    <property type="evidence" value="ECO:0007669"/>
    <property type="project" value="InterPro"/>
</dbReference>
<evidence type="ECO:0000259" key="1">
    <source>
        <dbReference type="Pfam" id="PF01408"/>
    </source>
</evidence>
<name>A0AB34KM01_9PEZI</name>
<dbReference type="RefSeq" id="XP_069227404.1">
    <property type="nucleotide sequence ID" value="XM_069375428.1"/>
</dbReference>
<reference evidence="3 4" key="1">
    <citation type="journal article" date="2020" name="Microbiol. Resour. Announc.">
        <title>Draft Genome Sequence of a Cladosporium Species Isolated from the Mesophotic Ascidian Didemnum maculosum.</title>
        <authorList>
            <person name="Gioti A."/>
            <person name="Siaperas R."/>
            <person name="Nikolaivits E."/>
            <person name="Le Goff G."/>
            <person name="Ouazzani J."/>
            <person name="Kotoulas G."/>
            <person name="Topakas E."/>
        </authorList>
    </citation>
    <scope>NUCLEOTIDE SEQUENCE [LARGE SCALE GENOMIC DNA]</scope>
    <source>
        <strain evidence="3 4">TM138-S3</strain>
    </source>
</reference>
<dbReference type="Proteomes" id="UP000803884">
    <property type="component" value="Unassembled WGS sequence"/>
</dbReference>
<dbReference type="Pfam" id="PF02894">
    <property type="entry name" value="GFO_IDH_MocA_C"/>
    <property type="match status" value="1"/>
</dbReference>
<evidence type="ECO:0000313" key="4">
    <source>
        <dbReference type="Proteomes" id="UP000803884"/>
    </source>
</evidence>
<dbReference type="EMBL" id="JAAQHG020000027">
    <property type="protein sequence ID" value="KAL1584298.1"/>
    <property type="molecule type" value="Genomic_DNA"/>
</dbReference>
<dbReference type="GO" id="GO:0016491">
    <property type="term" value="F:oxidoreductase activity"/>
    <property type="evidence" value="ECO:0007669"/>
    <property type="project" value="TreeGrafter"/>
</dbReference>
<dbReference type="GeneID" id="96008266"/>
<comment type="caution">
    <text evidence="3">The sequence shown here is derived from an EMBL/GenBank/DDBJ whole genome shotgun (WGS) entry which is preliminary data.</text>
</comment>
<dbReference type="GO" id="GO:0006740">
    <property type="term" value="P:NADPH regeneration"/>
    <property type="evidence" value="ECO:0007669"/>
    <property type="project" value="TreeGrafter"/>
</dbReference>
<evidence type="ECO:0000313" key="3">
    <source>
        <dbReference type="EMBL" id="KAL1584298.1"/>
    </source>
</evidence>
<dbReference type="InterPro" id="IPR036291">
    <property type="entry name" value="NAD(P)-bd_dom_sf"/>
</dbReference>
<feature type="domain" description="Gfo/Idh/MocA-like oxidoreductase C-terminal" evidence="2">
    <location>
        <begin position="149"/>
        <end position="343"/>
    </location>
</feature>
<keyword evidence="4" id="KW-1185">Reference proteome</keyword>
<dbReference type="PANTHER" id="PTHR42840:SF5">
    <property type="entry name" value="NAD(P)-BINDING ROSSMANN-FOLD SUPERFAMILY PROTEIN"/>
    <property type="match status" value="1"/>
</dbReference>
<dbReference type="GO" id="GO:0005737">
    <property type="term" value="C:cytoplasm"/>
    <property type="evidence" value="ECO:0007669"/>
    <property type="project" value="TreeGrafter"/>
</dbReference>
<dbReference type="AlphaFoldDB" id="A0AB34KM01"/>
<dbReference type="PANTHER" id="PTHR42840">
    <property type="entry name" value="NAD(P)-BINDING ROSSMANN-FOLD SUPERFAMILY PROTEIN-RELATED"/>
    <property type="match status" value="1"/>
</dbReference>